<dbReference type="InterPro" id="IPR008928">
    <property type="entry name" value="6-hairpin_glycosidase_sf"/>
</dbReference>
<dbReference type="PANTHER" id="PTHR33886:SF8">
    <property type="entry name" value="UNSATURATED RHAMNOGALACTURONAN HYDROLASE (EUROFUNG)"/>
    <property type="match status" value="1"/>
</dbReference>
<evidence type="ECO:0000313" key="2">
    <source>
        <dbReference type="EMBL" id="MDI4648253.1"/>
    </source>
</evidence>
<reference evidence="2" key="1">
    <citation type="submission" date="2023-04" db="EMBL/GenBank/DDBJ databases">
        <title>Comparative genomic analysis of Cohnella hashimotonis sp. nov., isolated from the International Space Station.</title>
        <authorList>
            <person name="Venkateswaran K."/>
            <person name="Simpson A."/>
        </authorList>
    </citation>
    <scope>NUCLEOTIDE SEQUENCE</scope>
    <source>
        <strain evidence="2">F6_2S_P_1</strain>
    </source>
</reference>
<evidence type="ECO:0000313" key="3">
    <source>
        <dbReference type="Proteomes" id="UP001161691"/>
    </source>
</evidence>
<dbReference type="EMBL" id="JAGRPV010000001">
    <property type="protein sequence ID" value="MDI4648253.1"/>
    <property type="molecule type" value="Genomic_DNA"/>
</dbReference>
<sequence length="358" mass="39914">MVTSTAVEQLNRMVRQTLSLSQKYGQDEHDDIEWRWARWDWSIGVAFYGIAQAYEVAPHAGWHEDMQRWIDAKIDGGMENVCVNSTMPLHAVLSLRERLLDDPKYERICDRYDRYLMQEQKRTPSGAIPHFMSAGGAAAEIWADTLFVSVIYLARRGAALGEKSYVQEAMKQLVLHMAKLRDESSKLYFHGWDDVASKPLGFLWGRGNAWVTSAAVDILQYEPEDTHDKRLAVGMLNDQLEALVTLQDASGMWRTVLDRPDSYLETSVTAGVAYGILKGIRLGLVDEKFKPAAERAMAAVLANVDAEGNVLGGSSGTAVQADLEGYRTIPLQVTAFTQGLGLLAVGEWIRSERTKASQ</sequence>
<dbReference type="GO" id="GO:0016787">
    <property type="term" value="F:hydrolase activity"/>
    <property type="evidence" value="ECO:0007669"/>
    <property type="project" value="UniProtKB-KW"/>
</dbReference>
<dbReference type="PANTHER" id="PTHR33886">
    <property type="entry name" value="UNSATURATED RHAMNOGALACTURONAN HYDROLASE (EUROFUNG)"/>
    <property type="match status" value="1"/>
</dbReference>
<dbReference type="Proteomes" id="UP001161691">
    <property type="component" value="Unassembled WGS sequence"/>
</dbReference>
<protein>
    <submittedName>
        <fullName evidence="2">Glycoside hydrolase family 88 protein</fullName>
    </submittedName>
</protein>
<keyword evidence="1 2" id="KW-0378">Hydrolase</keyword>
<proteinExistence type="predicted"/>
<dbReference type="InterPro" id="IPR012341">
    <property type="entry name" value="6hp_glycosidase-like_sf"/>
</dbReference>
<dbReference type="Pfam" id="PF07470">
    <property type="entry name" value="Glyco_hydro_88"/>
    <property type="match status" value="1"/>
</dbReference>
<dbReference type="SUPFAM" id="SSF48208">
    <property type="entry name" value="Six-hairpin glycosidases"/>
    <property type="match status" value="1"/>
</dbReference>
<organism evidence="2 3">
    <name type="scientific">Cohnella hashimotonis</name>
    <dbReference type="NCBI Taxonomy" id="2826895"/>
    <lineage>
        <taxon>Bacteria</taxon>
        <taxon>Bacillati</taxon>
        <taxon>Bacillota</taxon>
        <taxon>Bacilli</taxon>
        <taxon>Bacillales</taxon>
        <taxon>Paenibacillaceae</taxon>
        <taxon>Cohnella</taxon>
    </lineage>
</organism>
<accession>A0ABT6TN17</accession>
<name>A0ABT6TN17_9BACL</name>
<evidence type="ECO:0000256" key="1">
    <source>
        <dbReference type="ARBA" id="ARBA00022801"/>
    </source>
</evidence>
<dbReference type="InterPro" id="IPR010905">
    <property type="entry name" value="Glyco_hydro_88"/>
</dbReference>
<dbReference type="RefSeq" id="WP_282910981.1">
    <property type="nucleotide sequence ID" value="NZ_JAGRPV010000001.1"/>
</dbReference>
<comment type="caution">
    <text evidence="2">The sequence shown here is derived from an EMBL/GenBank/DDBJ whole genome shotgun (WGS) entry which is preliminary data.</text>
</comment>
<dbReference type="Gene3D" id="1.50.10.10">
    <property type="match status" value="1"/>
</dbReference>
<dbReference type="InterPro" id="IPR052043">
    <property type="entry name" value="PolySaccharide_Degr_Enz"/>
</dbReference>
<keyword evidence="3" id="KW-1185">Reference proteome</keyword>
<gene>
    <name evidence="2" type="ORF">KB449_25100</name>
</gene>